<dbReference type="AlphaFoldDB" id="A0AAD8S446"/>
<keyword evidence="2" id="KW-1185">Reference proteome</keyword>
<dbReference type="GO" id="GO:0043531">
    <property type="term" value="F:ADP binding"/>
    <property type="evidence" value="ECO:0007669"/>
    <property type="project" value="InterPro"/>
</dbReference>
<dbReference type="PANTHER" id="PTHR33377:SF23">
    <property type="entry name" value="NB-ARC DOMAIN-CONTAINING PROTEIN"/>
    <property type="match status" value="1"/>
</dbReference>
<name>A0AAD8S446_LOLMU</name>
<dbReference type="EMBL" id="JAUUTY010000004">
    <property type="protein sequence ID" value="KAK1645172.1"/>
    <property type="molecule type" value="Genomic_DNA"/>
</dbReference>
<reference evidence="1" key="1">
    <citation type="submission" date="2023-07" db="EMBL/GenBank/DDBJ databases">
        <title>A chromosome-level genome assembly of Lolium multiflorum.</title>
        <authorList>
            <person name="Chen Y."/>
            <person name="Copetti D."/>
            <person name="Kolliker R."/>
            <person name="Studer B."/>
        </authorList>
    </citation>
    <scope>NUCLEOTIDE SEQUENCE</scope>
    <source>
        <strain evidence="1">02402/16</strain>
        <tissue evidence="1">Leaf</tissue>
    </source>
</reference>
<gene>
    <name evidence="1" type="ORF">QYE76_062977</name>
</gene>
<evidence type="ECO:0008006" key="3">
    <source>
        <dbReference type="Google" id="ProtNLM"/>
    </source>
</evidence>
<evidence type="ECO:0000313" key="1">
    <source>
        <dbReference type="EMBL" id="KAK1645172.1"/>
    </source>
</evidence>
<proteinExistence type="predicted"/>
<dbReference type="SUPFAM" id="SSF52540">
    <property type="entry name" value="P-loop containing nucleoside triphosphate hydrolases"/>
    <property type="match status" value="1"/>
</dbReference>
<dbReference type="PANTHER" id="PTHR33377">
    <property type="entry name" value="OS10G0134700 PROTEIN-RELATED"/>
    <property type="match status" value="1"/>
</dbReference>
<protein>
    <recommendedName>
        <fullName evidence="3">NB-ARC domain-containing protein</fullName>
    </recommendedName>
</protein>
<accession>A0AAD8S446</accession>
<sequence length="335" mass="38005">MILDVSATVMFLTAYPRLHRQPYNMHVQMENCMFGRQMEMELVLNFLLHTPSCSSRLDRFDVLPIVGPGSCGKSTLIAHVCNDERVRDHFSQIAFFCHGTARDEDIAILTDGYAHNRKLLIVFEVVGELSDDLWQRLCYLSTSCATSGSKIIITSRSDKITELGTTQTMTLKDLPHEAFWYFFKVITFGSTDPGMHPRLAYLAMEISKTLKGSLVSANITARVLKADFSIQHWCKILKFTRGSVVEKHQSMVGAHPHDRLIETKPKPLYLRRLGQTSADLFISSQYQTCSSQEELPEITLQDVLYGGVKPRGSFKVLAWKSPLPPYRCYIRSICL</sequence>
<dbReference type="Gene3D" id="3.40.50.300">
    <property type="entry name" value="P-loop containing nucleotide triphosphate hydrolases"/>
    <property type="match status" value="1"/>
</dbReference>
<dbReference type="InterPro" id="IPR027417">
    <property type="entry name" value="P-loop_NTPase"/>
</dbReference>
<evidence type="ECO:0000313" key="2">
    <source>
        <dbReference type="Proteomes" id="UP001231189"/>
    </source>
</evidence>
<dbReference type="Proteomes" id="UP001231189">
    <property type="component" value="Unassembled WGS sequence"/>
</dbReference>
<comment type="caution">
    <text evidence="1">The sequence shown here is derived from an EMBL/GenBank/DDBJ whole genome shotgun (WGS) entry which is preliminary data.</text>
</comment>
<organism evidence="1 2">
    <name type="scientific">Lolium multiflorum</name>
    <name type="common">Italian ryegrass</name>
    <name type="synonym">Lolium perenne subsp. multiflorum</name>
    <dbReference type="NCBI Taxonomy" id="4521"/>
    <lineage>
        <taxon>Eukaryota</taxon>
        <taxon>Viridiplantae</taxon>
        <taxon>Streptophyta</taxon>
        <taxon>Embryophyta</taxon>
        <taxon>Tracheophyta</taxon>
        <taxon>Spermatophyta</taxon>
        <taxon>Magnoliopsida</taxon>
        <taxon>Liliopsida</taxon>
        <taxon>Poales</taxon>
        <taxon>Poaceae</taxon>
        <taxon>BOP clade</taxon>
        <taxon>Pooideae</taxon>
        <taxon>Poodae</taxon>
        <taxon>Poeae</taxon>
        <taxon>Poeae Chloroplast Group 2 (Poeae type)</taxon>
        <taxon>Loliodinae</taxon>
        <taxon>Loliinae</taxon>
        <taxon>Lolium</taxon>
    </lineage>
</organism>